<dbReference type="Pfam" id="PF13193">
    <property type="entry name" value="AMP-binding_C"/>
    <property type="match status" value="1"/>
</dbReference>
<dbReference type="Pfam" id="PF00501">
    <property type="entry name" value="AMP-binding"/>
    <property type="match status" value="1"/>
</dbReference>
<organism evidence="5 6">
    <name type="scientific">Gordonia asplenii</name>
    <dbReference type="NCBI Taxonomy" id="2725283"/>
    <lineage>
        <taxon>Bacteria</taxon>
        <taxon>Bacillati</taxon>
        <taxon>Actinomycetota</taxon>
        <taxon>Actinomycetes</taxon>
        <taxon>Mycobacteriales</taxon>
        <taxon>Gordoniaceae</taxon>
        <taxon>Gordonia</taxon>
    </lineage>
</organism>
<dbReference type="InterPro" id="IPR045851">
    <property type="entry name" value="AMP-bd_C_sf"/>
</dbReference>
<dbReference type="GO" id="GO:0006631">
    <property type="term" value="P:fatty acid metabolic process"/>
    <property type="evidence" value="ECO:0007669"/>
    <property type="project" value="TreeGrafter"/>
</dbReference>
<dbReference type="AlphaFoldDB" id="A0A848KZH1"/>
<reference evidence="5 6" key="1">
    <citation type="submission" date="2020-04" db="EMBL/GenBank/DDBJ databases">
        <title>Gordonia sp. nov. TBRC 11910.</title>
        <authorList>
            <person name="Suriyachadkun C."/>
        </authorList>
    </citation>
    <scope>NUCLEOTIDE SEQUENCE [LARGE SCALE GENOMIC DNA]</scope>
    <source>
        <strain evidence="5 6">TBRC 11910</strain>
    </source>
</reference>
<dbReference type="PANTHER" id="PTHR43201:SF5">
    <property type="entry name" value="MEDIUM-CHAIN ACYL-COA LIGASE ACSF2, MITOCHONDRIAL"/>
    <property type="match status" value="1"/>
</dbReference>
<gene>
    <name evidence="5" type="ORF">HH308_20565</name>
</gene>
<comment type="similarity">
    <text evidence="1">Belongs to the ATP-dependent AMP-binding enzyme family.</text>
</comment>
<dbReference type="Gene3D" id="3.30.300.30">
    <property type="match status" value="1"/>
</dbReference>
<dbReference type="Proteomes" id="UP000550729">
    <property type="component" value="Unassembled WGS sequence"/>
</dbReference>
<protein>
    <submittedName>
        <fullName evidence="5">Long-chain fatty acid--CoA ligase</fullName>
    </submittedName>
</protein>
<proteinExistence type="inferred from homology"/>
<dbReference type="GO" id="GO:0031956">
    <property type="term" value="F:medium-chain fatty acid-CoA ligase activity"/>
    <property type="evidence" value="ECO:0007669"/>
    <property type="project" value="TreeGrafter"/>
</dbReference>
<dbReference type="PROSITE" id="PS00455">
    <property type="entry name" value="AMP_BINDING"/>
    <property type="match status" value="1"/>
</dbReference>
<dbReference type="InterPro" id="IPR000873">
    <property type="entry name" value="AMP-dep_synth/lig_dom"/>
</dbReference>
<dbReference type="PANTHER" id="PTHR43201">
    <property type="entry name" value="ACYL-COA SYNTHETASE"/>
    <property type="match status" value="1"/>
</dbReference>
<sequence>MYFADVLRETVGRRGANIAVAAPGRLQTYAELGERAYRLANALTDLGLRPGDRVGMLSDNSIHVPEQIAALAVAGLVRAPLYTQNTAATNTYLARNTGMSVILVEAKYAAALAAELTEPDDARLVLVDDGTGASVSGALDYEAVIAAASTSEPPVHTDVTSPHIIRFSAGTTGRPKGIVHSAQGLQAIANELFTFIDPPTEEDVFLAAGTLSHATGYYVWPLIAAGARITVMPQFDPTTFLSLVESERATLTMAVPTMIQVVASVAAAAERPYDVSSMRAIYYGASPITDATLRAGLELFGPIMYQVYGQSEAVPSTFLAPSEHHLEGEFAGRLRSAGRPTVNSEITIRDGERVLPVGTIGEICVKTPGAMLGIWGDDAATAARFTADGAVRSRDVGHFDEHGFLYLDARLEDVIISGGYNVYPAEIENALAEHPAISEAAVVGIPHEKWGETVAAVVILEPGTVAGEDELIDWARARVGPVRKPTVVVIADEPLPKNAVGKIPRAAVRERYWPGTPDIVGA</sequence>
<evidence type="ECO:0000313" key="5">
    <source>
        <dbReference type="EMBL" id="NMO03612.1"/>
    </source>
</evidence>
<feature type="domain" description="AMP-binding enzyme C-terminal" evidence="4">
    <location>
        <begin position="426"/>
        <end position="502"/>
    </location>
</feature>
<evidence type="ECO:0000313" key="6">
    <source>
        <dbReference type="Proteomes" id="UP000550729"/>
    </source>
</evidence>
<keyword evidence="2 5" id="KW-0436">Ligase</keyword>
<evidence type="ECO:0000259" key="3">
    <source>
        <dbReference type="Pfam" id="PF00501"/>
    </source>
</evidence>
<evidence type="ECO:0000256" key="2">
    <source>
        <dbReference type="ARBA" id="ARBA00022598"/>
    </source>
</evidence>
<comment type="caution">
    <text evidence="5">The sequence shown here is derived from an EMBL/GenBank/DDBJ whole genome shotgun (WGS) entry which is preliminary data.</text>
</comment>
<evidence type="ECO:0000256" key="1">
    <source>
        <dbReference type="ARBA" id="ARBA00006432"/>
    </source>
</evidence>
<dbReference type="SUPFAM" id="SSF56801">
    <property type="entry name" value="Acetyl-CoA synthetase-like"/>
    <property type="match status" value="1"/>
</dbReference>
<dbReference type="InterPro" id="IPR042099">
    <property type="entry name" value="ANL_N_sf"/>
</dbReference>
<accession>A0A848KZH1</accession>
<name>A0A848KZH1_9ACTN</name>
<feature type="domain" description="AMP-dependent synthetase/ligase" evidence="3">
    <location>
        <begin position="8"/>
        <end position="375"/>
    </location>
</feature>
<dbReference type="InterPro" id="IPR020845">
    <property type="entry name" value="AMP-binding_CS"/>
</dbReference>
<dbReference type="Gene3D" id="3.40.50.12780">
    <property type="entry name" value="N-terminal domain of ligase-like"/>
    <property type="match status" value="1"/>
</dbReference>
<dbReference type="RefSeq" id="WP_170196118.1">
    <property type="nucleotide sequence ID" value="NZ_JABBNB010000025.1"/>
</dbReference>
<dbReference type="InterPro" id="IPR025110">
    <property type="entry name" value="AMP-bd_C"/>
</dbReference>
<keyword evidence="6" id="KW-1185">Reference proteome</keyword>
<evidence type="ECO:0000259" key="4">
    <source>
        <dbReference type="Pfam" id="PF13193"/>
    </source>
</evidence>
<dbReference type="EMBL" id="JABBNB010000025">
    <property type="protein sequence ID" value="NMO03612.1"/>
    <property type="molecule type" value="Genomic_DNA"/>
</dbReference>